<comment type="caution">
    <text evidence="1">The sequence shown here is derived from an EMBL/GenBank/DDBJ whole genome shotgun (WGS) entry which is preliminary data.</text>
</comment>
<evidence type="ECO:0000313" key="4">
    <source>
        <dbReference type="Proteomes" id="UP000264294"/>
    </source>
</evidence>
<sequence>MRKRTYDLPVELRREWFLVELAYLTKKYGIEIAVRKNGEAPFLKDQITERKIGADLQYDKYDDEYIVEL</sequence>
<dbReference type="Proteomes" id="UP000029389">
    <property type="component" value="Unassembled WGS sequence"/>
</dbReference>
<dbReference type="EMBL" id="JMQC01000008">
    <property type="protein sequence ID" value="KFN02768.1"/>
    <property type="molecule type" value="Genomic_DNA"/>
</dbReference>
<proteinExistence type="predicted"/>
<dbReference type="AlphaFoldDB" id="A0A090YXC1"/>
<evidence type="ECO:0000313" key="2">
    <source>
        <dbReference type="EMBL" id="RFT65632.1"/>
    </source>
</evidence>
<evidence type="ECO:0000313" key="3">
    <source>
        <dbReference type="Proteomes" id="UP000029389"/>
    </source>
</evidence>
<dbReference type="STRING" id="1405.B7492_11700"/>
<dbReference type="PATRIC" id="fig|1405.8.peg.4722"/>
<organism evidence="1 3">
    <name type="scientific">Bacillus clarus</name>
    <dbReference type="NCBI Taxonomy" id="2338372"/>
    <lineage>
        <taxon>Bacteria</taxon>
        <taxon>Bacillati</taxon>
        <taxon>Bacillota</taxon>
        <taxon>Bacilli</taxon>
        <taxon>Bacillales</taxon>
        <taxon>Bacillaceae</taxon>
        <taxon>Bacillus</taxon>
        <taxon>Bacillus cereus group</taxon>
    </lineage>
</organism>
<protein>
    <submittedName>
        <fullName evidence="1">Uncharacterized protein</fullName>
    </submittedName>
</protein>
<reference evidence="2 4" key="2">
    <citation type="submission" date="2018-08" db="EMBL/GenBank/DDBJ databases">
        <title>Bacillus clarus sp. nov. strain PS00077A.</title>
        <authorList>
            <person name="Mendez Acevedo M."/>
            <person name="Carroll L."/>
            <person name="Mukherjee M."/>
            <person name="Wiedmann M."/>
            <person name="Kovac J."/>
        </authorList>
    </citation>
    <scope>NUCLEOTIDE SEQUENCE [LARGE SCALE GENOMIC DNA]</scope>
    <source>
        <strain evidence="2 4">PS00077A</strain>
    </source>
</reference>
<dbReference type="Proteomes" id="UP000264294">
    <property type="component" value="Unassembled WGS sequence"/>
</dbReference>
<accession>A0A090YXC1</accession>
<name>A0A090YXC1_9BACI</name>
<dbReference type="EMBL" id="QVOD01000023">
    <property type="protein sequence ID" value="RFT65632.1"/>
    <property type="molecule type" value="Genomic_DNA"/>
</dbReference>
<evidence type="ECO:0000313" key="1">
    <source>
        <dbReference type="EMBL" id="KFN02768.1"/>
    </source>
</evidence>
<dbReference type="RefSeq" id="WP_042983449.1">
    <property type="nucleotide sequence ID" value="NZ_JMQC01000008.1"/>
</dbReference>
<reference evidence="1 3" key="1">
    <citation type="submission" date="2014-04" db="EMBL/GenBank/DDBJ databases">
        <authorList>
            <person name="Bishop-Lilly K.A."/>
            <person name="Broomall S.M."/>
            <person name="Chain P.S."/>
            <person name="Chertkov O."/>
            <person name="Coyne S.R."/>
            <person name="Daligault H.E."/>
            <person name="Davenport K.W."/>
            <person name="Erkkila T."/>
            <person name="Frey K.G."/>
            <person name="Gibbons H.S."/>
            <person name="Gu W."/>
            <person name="Jaissle J."/>
            <person name="Johnson S.L."/>
            <person name="Koroleva G.I."/>
            <person name="Ladner J.T."/>
            <person name="Lo C.-C."/>
            <person name="Minogue T.D."/>
            <person name="Munk C."/>
            <person name="Palacios G.F."/>
            <person name="Redden C.L."/>
            <person name="Rosenzweig C.N."/>
            <person name="Scholz M.B."/>
            <person name="Teshima H."/>
            <person name="Xu Y."/>
        </authorList>
    </citation>
    <scope>NUCLEOTIDE SEQUENCE [LARGE SCALE GENOMIC DNA]</scope>
    <source>
        <strain evidence="1 3">BHP</strain>
    </source>
</reference>
<gene>
    <name evidence="2" type="ORF">D0U04_17895</name>
    <name evidence="1" type="ORF">DJ93_4585</name>
</gene>
<keyword evidence="4" id="KW-1185">Reference proteome</keyword>